<sequence>MKAQTALIVTSYFAHLGLCDSGGSAIGTATTYQAPYIPNKCYHGNSFQVPHSGLFAAVGPGLWDNGLICGQYYQIRCVEGLGVAGGKCTGKMITVKIVEGRLGRNAPEFSLSYVAAPMLYSGGGRFKVEYAEVRHP</sequence>
<feature type="domain" description="Expansin-like EG45" evidence="2">
    <location>
        <begin position="38"/>
        <end position="136"/>
    </location>
</feature>
<name>A0A513ZS95_9PEZI</name>
<evidence type="ECO:0000256" key="1">
    <source>
        <dbReference type="SAM" id="SignalP"/>
    </source>
</evidence>
<dbReference type="Gene3D" id="2.40.40.10">
    <property type="entry name" value="RlpA-like domain"/>
    <property type="match status" value="1"/>
</dbReference>
<dbReference type="SUPFAM" id="SSF50685">
    <property type="entry name" value="Barwin-like endoglucanases"/>
    <property type="match status" value="1"/>
</dbReference>
<dbReference type="PANTHER" id="PTHR47480">
    <property type="entry name" value="EG45-LIKE DOMAIN CONTAINING PROTEIN"/>
    <property type="match status" value="1"/>
</dbReference>
<dbReference type="PANTHER" id="PTHR47480:SF1">
    <property type="entry name" value="EG45-LIKE DOMAIN CONTAINING PROTEIN 1"/>
    <property type="match status" value="1"/>
</dbReference>
<proteinExistence type="predicted"/>
<feature type="chain" id="PRO_5022118157" evidence="1">
    <location>
        <begin position="20"/>
        <end position="136"/>
    </location>
</feature>
<organism evidence="3">
    <name type="scientific">Venturia pyrina</name>
    <dbReference type="NCBI Taxonomy" id="415593"/>
    <lineage>
        <taxon>Eukaryota</taxon>
        <taxon>Fungi</taxon>
        <taxon>Dikarya</taxon>
        <taxon>Ascomycota</taxon>
        <taxon>Pezizomycotina</taxon>
        <taxon>Dothideomycetes</taxon>
        <taxon>Pleosporomycetidae</taxon>
        <taxon>Venturiales</taxon>
        <taxon>Venturiaceae</taxon>
        <taxon>Venturia</taxon>
    </lineage>
</organism>
<dbReference type="InterPro" id="IPR007112">
    <property type="entry name" value="Expansin/allergen_DPBB_dom"/>
</dbReference>
<evidence type="ECO:0000259" key="2">
    <source>
        <dbReference type="PROSITE" id="PS50842"/>
    </source>
</evidence>
<evidence type="ECO:0000313" key="3">
    <source>
        <dbReference type="EMBL" id="QDH43459.1"/>
    </source>
</evidence>
<dbReference type="AlphaFoldDB" id="A0A513ZS95"/>
<gene>
    <name evidence="3" type="primary">PNPL-4</name>
</gene>
<keyword evidence="1" id="KW-0732">Signal</keyword>
<dbReference type="EMBL" id="MK287879">
    <property type="protein sequence ID" value="QDH43459.1"/>
    <property type="molecule type" value="Genomic_DNA"/>
</dbReference>
<dbReference type="PROSITE" id="PS50842">
    <property type="entry name" value="EXPANSIN_EG45"/>
    <property type="match status" value="1"/>
</dbReference>
<dbReference type="InterPro" id="IPR036908">
    <property type="entry name" value="RlpA-like_sf"/>
</dbReference>
<reference evidence="3" key="1">
    <citation type="submission" date="2018-12" db="EMBL/GenBank/DDBJ databases">
        <title>Characterisation of an expanded family of plant natriuretic peptide-like proteins in the apple and pear scab pathogens.</title>
        <authorList>
            <person name="Wheeler J."/>
            <person name="Jones D.A."/>
            <person name="Kastner P."/>
            <person name="Taranto A.P."/>
            <person name="Cooke I.R."/>
            <person name="Boshoven J.C."/>
            <person name="Shiller J.B."/>
            <person name="Mesarich C.H."/>
            <person name="Thomma B.P.H.J."/>
            <person name="Deng C.H."/>
            <person name="Bowen J.K."/>
            <person name="Plummer K.M."/>
        </authorList>
    </citation>
    <scope>NUCLEOTIDE SEQUENCE</scope>
</reference>
<dbReference type="CDD" id="cd22269">
    <property type="entry name" value="DPBB_EG45-like"/>
    <property type="match status" value="1"/>
</dbReference>
<accession>A0A513ZS95</accession>
<protein>
    <submittedName>
        <fullName evidence="3">Plant natriuretic peptide-like 4</fullName>
    </submittedName>
</protein>
<feature type="signal peptide" evidence="1">
    <location>
        <begin position="1"/>
        <end position="19"/>
    </location>
</feature>